<dbReference type="RefSeq" id="WP_273743064.1">
    <property type="nucleotide sequence ID" value="NZ_CP117466.1"/>
</dbReference>
<keyword evidence="4" id="KW-1185">Reference proteome</keyword>
<feature type="region of interest" description="Disordered" evidence="1">
    <location>
        <begin position="408"/>
        <end position="427"/>
    </location>
</feature>
<evidence type="ECO:0000256" key="2">
    <source>
        <dbReference type="SAM" id="SignalP"/>
    </source>
</evidence>
<protein>
    <submittedName>
        <fullName evidence="3">Peptidoglycan-binding domain-containing protein</fullName>
    </submittedName>
</protein>
<accession>A0ABY7UPR7</accession>
<evidence type="ECO:0000313" key="4">
    <source>
        <dbReference type="Proteomes" id="UP001216899"/>
    </source>
</evidence>
<evidence type="ECO:0000256" key="1">
    <source>
        <dbReference type="SAM" id="MobiDB-lite"/>
    </source>
</evidence>
<gene>
    <name evidence="3" type="ORF">PRL19_11565</name>
</gene>
<reference evidence="3 4" key="1">
    <citation type="submission" date="2023-02" db="EMBL/GenBank/DDBJ databases">
        <title>Whole genome sequenc of Paracoccus marcusii MBLB0836.</title>
        <authorList>
            <person name="Seo M.-J."/>
            <person name="Cho E.-S."/>
            <person name="Hwang C.Y."/>
        </authorList>
    </citation>
    <scope>NUCLEOTIDE SEQUENCE [LARGE SCALE GENOMIC DNA]</scope>
    <source>
        <strain evidence="3 4">MBLB0836</strain>
    </source>
</reference>
<feature type="chain" id="PRO_5047273623" evidence="2">
    <location>
        <begin position="24"/>
        <end position="427"/>
    </location>
</feature>
<keyword evidence="2" id="KW-0732">Signal</keyword>
<organism evidence="3 4">
    <name type="scientific">Paracoccus marcusii</name>
    <dbReference type="NCBI Taxonomy" id="59779"/>
    <lineage>
        <taxon>Bacteria</taxon>
        <taxon>Pseudomonadati</taxon>
        <taxon>Pseudomonadota</taxon>
        <taxon>Alphaproteobacteria</taxon>
        <taxon>Rhodobacterales</taxon>
        <taxon>Paracoccaceae</taxon>
        <taxon>Paracoccus</taxon>
    </lineage>
</organism>
<proteinExistence type="predicted"/>
<dbReference type="EMBL" id="CP117466">
    <property type="protein sequence ID" value="WDA11927.1"/>
    <property type="molecule type" value="Genomic_DNA"/>
</dbReference>
<name>A0ABY7UPR7_9RHOB</name>
<evidence type="ECO:0000313" key="3">
    <source>
        <dbReference type="EMBL" id="WDA11927.1"/>
    </source>
</evidence>
<sequence>MTTPLRLVMGLVLAGALPGAALAQGAVIRLEAKRDPQAAAQAAQGWADRFDGVVTLALPGSWTGIAIGPLPEDRAGPLLERLKQAGKVPQDAFVSTPAPGTALMPVGDTAATAPAVVAPPPPAAYLRLESVQAEPEARAALARIRADFPEAGLWRLPDGWFAVALGPVADEAATAWLPVLAKADMIPDDAMLARAADLGEALDAGQAPDLPAPGAPEPLPPLDQVQRALRWAGHYDGQIDGKDGPRTRAAIQAEITQTRASTDPGTALRLLAERRAAWAEAQGLAPLVDAATGLTVTAPLRALTFDRAERALSIYGPKDGSGAALILFSQPGGQQELLDLAGLVTALGWVPRPDRVVKPGHVTLHGANDAHIGAAEGWVRDGRAEGFVLIWPASEAETQTRLQAELSDSLTRHGPGANAGAAPTALP</sequence>
<feature type="signal peptide" evidence="2">
    <location>
        <begin position="1"/>
        <end position="23"/>
    </location>
</feature>
<dbReference type="Proteomes" id="UP001216899">
    <property type="component" value="Chromosome"/>
</dbReference>
<feature type="compositionally biased region" description="Low complexity" evidence="1">
    <location>
        <begin position="414"/>
        <end position="427"/>
    </location>
</feature>